<name>A0ABY0C2E4_9GAMM</name>
<organism evidence="11 12">
    <name type="scientific">Aliidiomarina sedimenti</name>
    <dbReference type="NCBI Taxonomy" id="1933879"/>
    <lineage>
        <taxon>Bacteria</taxon>
        <taxon>Pseudomonadati</taxon>
        <taxon>Pseudomonadota</taxon>
        <taxon>Gammaproteobacteria</taxon>
        <taxon>Alteromonadales</taxon>
        <taxon>Idiomarinaceae</taxon>
        <taxon>Aliidiomarina</taxon>
    </lineage>
</organism>
<dbReference type="PRINTS" id="PR00119">
    <property type="entry name" value="CATATPASE"/>
</dbReference>
<dbReference type="InterPro" id="IPR023298">
    <property type="entry name" value="ATPase_P-typ_TM_dom_sf"/>
</dbReference>
<dbReference type="Pfam" id="PF00122">
    <property type="entry name" value="E1-E2_ATPase"/>
    <property type="match status" value="1"/>
</dbReference>
<dbReference type="Gene3D" id="3.40.1110.10">
    <property type="entry name" value="Calcium-transporting ATPase, cytoplasmic domain N"/>
    <property type="match status" value="1"/>
</dbReference>
<proteinExistence type="inferred from homology"/>
<accession>A0ABY0C2E4</accession>
<dbReference type="PANTHER" id="PTHR43294">
    <property type="entry name" value="SODIUM/POTASSIUM-TRANSPORTING ATPASE SUBUNIT ALPHA"/>
    <property type="match status" value="1"/>
</dbReference>
<evidence type="ECO:0000256" key="1">
    <source>
        <dbReference type="ARBA" id="ARBA00004141"/>
    </source>
</evidence>
<keyword evidence="12" id="KW-1185">Reference proteome</keyword>
<dbReference type="SUPFAM" id="SSF81660">
    <property type="entry name" value="Metal cation-transporting ATPase, ATP-binding domain N"/>
    <property type="match status" value="1"/>
</dbReference>
<comment type="subcellular location">
    <subcellularLocation>
        <location evidence="1">Membrane</location>
        <topology evidence="1">Multi-pass membrane protein</topology>
    </subcellularLocation>
</comment>
<evidence type="ECO:0000256" key="5">
    <source>
        <dbReference type="ARBA" id="ARBA00022840"/>
    </source>
</evidence>
<feature type="transmembrane region" description="Helical" evidence="9">
    <location>
        <begin position="93"/>
        <end position="109"/>
    </location>
</feature>
<dbReference type="SUPFAM" id="SSF56784">
    <property type="entry name" value="HAD-like"/>
    <property type="match status" value="1"/>
</dbReference>
<feature type="transmembrane region" description="Helical" evidence="9">
    <location>
        <begin position="69"/>
        <end position="87"/>
    </location>
</feature>
<dbReference type="InterPro" id="IPR023214">
    <property type="entry name" value="HAD_sf"/>
</dbReference>
<dbReference type="SFLD" id="SFLDS00003">
    <property type="entry name" value="Haloacid_Dehalogenase"/>
    <property type="match status" value="1"/>
</dbReference>
<feature type="transmembrane region" description="Helical" evidence="9">
    <location>
        <begin position="840"/>
        <end position="859"/>
    </location>
</feature>
<keyword evidence="3 9" id="KW-0812">Transmembrane</keyword>
<dbReference type="Gene3D" id="1.20.1110.10">
    <property type="entry name" value="Calcium-transporting ATPase, transmembrane domain"/>
    <property type="match status" value="1"/>
</dbReference>
<dbReference type="InterPro" id="IPR006068">
    <property type="entry name" value="ATPase_P-typ_cation-transptr_C"/>
</dbReference>
<dbReference type="InterPro" id="IPR036412">
    <property type="entry name" value="HAD-like_sf"/>
</dbReference>
<dbReference type="PROSITE" id="PS00154">
    <property type="entry name" value="ATPASE_E1_E2"/>
    <property type="match status" value="1"/>
</dbReference>
<evidence type="ECO:0000313" key="11">
    <source>
        <dbReference type="EMBL" id="RUO31813.1"/>
    </source>
</evidence>
<dbReference type="SMART" id="SM00831">
    <property type="entry name" value="Cation_ATPase_N"/>
    <property type="match status" value="1"/>
</dbReference>
<dbReference type="SFLD" id="SFLDG00002">
    <property type="entry name" value="C1.7:_P-type_atpase_like"/>
    <property type="match status" value="1"/>
</dbReference>
<evidence type="ECO:0000256" key="3">
    <source>
        <dbReference type="ARBA" id="ARBA00022692"/>
    </source>
</evidence>
<dbReference type="InterPro" id="IPR023299">
    <property type="entry name" value="ATPase_P-typ_cyto_dom_N"/>
</dbReference>
<reference evidence="11 12" key="1">
    <citation type="journal article" date="2018" name="Front. Microbiol.">
        <title>Genome-Based Analysis Reveals the Taxonomy and Diversity of the Family Idiomarinaceae.</title>
        <authorList>
            <person name="Liu Y."/>
            <person name="Lai Q."/>
            <person name="Shao Z."/>
        </authorList>
    </citation>
    <scope>NUCLEOTIDE SEQUENCE [LARGE SCALE GENOMIC DNA]</scope>
    <source>
        <strain evidence="11 12">GBSy1</strain>
    </source>
</reference>
<dbReference type="SUPFAM" id="SSF81653">
    <property type="entry name" value="Calcium ATPase, transduction domain A"/>
    <property type="match status" value="1"/>
</dbReference>
<feature type="domain" description="Cation-transporting P-type ATPase N-terminal" evidence="10">
    <location>
        <begin position="15"/>
        <end position="89"/>
    </location>
</feature>
<dbReference type="EMBL" id="PIPN01000001">
    <property type="protein sequence ID" value="RUO31813.1"/>
    <property type="molecule type" value="Genomic_DNA"/>
</dbReference>
<evidence type="ECO:0000256" key="8">
    <source>
        <dbReference type="ARBA" id="ARBA00023136"/>
    </source>
</evidence>
<gene>
    <name evidence="11" type="ORF">CWE12_02100</name>
</gene>
<dbReference type="InterPro" id="IPR018303">
    <property type="entry name" value="ATPase_P-typ_P_site"/>
</dbReference>
<dbReference type="SUPFAM" id="SSF81665">
    <property type="entry name" value="Calcium ATPase, transmembrane domain M"/>
    <property type="match status" value="1"/>
</dbReference>
<dbReference type="SFLD" id="SFLDF00027">
    <property type="entry name" value="p-type_atpase"/>
    <property type="match status" value="1"/>
</dbReference>
<feature type="transmembrane region" description="Helical" evidence="9">
    <location>
        <begin position="769"/>
        <end position="789"/>
    </location>
</feature>
<feature type="transmembrane region" description="Helical" evidence="9">
    <location>
        <begin position="728"/>
        <end position="748"/>
    </location>
</feature>
<evidence type="ECO:0000313" key="12">
    <source>
        <dbReference type="Proteomes" id="UP000287410"/>
    </source>
</evidence>
<keyword evidence="6" id="KW-1278">Translocase</keyword>
<dbReference type="Proteomes" id="UP000287410">
    <property type="component" value="Unassembled WGS sequence"/>
</dbReference>
<keyword evidence="7 9" id="KW-1133">Transmembrane helix</keyword>
<evidence type="ECO:0000256" key="6">
    <source>
        <dbReference type="ARBA" id="ARBA00022967"/>
    </source>
</evidence>
<sequence length="900" mass="97306">MANKDSDSVQRAQTAWYQATVDQVSKAFATDHKHGLTDAQAGQLREQYGDNRLPDKKRDPAWKRLLKQLNNLLIVVLLVAAALAAVLAEWLEVMVILAVVLVNVLIGFFQEGKAEKALQAIQGMLAEYSQVIRQGHKQQIESTQLVPGDLLLLEAGDKVAADVRLIKVNNLALQEAALTGESVAVDKHSSTLDKVMPLAERSNMAFAGTLVTQGQGQGIVVATGANTELGQVNQMLASVEQLTTPLLRQMAQFARYLTMAILLVGVLVFALGMLRGNDASYMFMAVVSLVVAAIPEGLPTILTVALAIGVTRMASRHAIIRRLPAVETIGAVSVICSDKTGTLTRNEMTVTALVSPQGRFEVSGVGYAPHGDIQGDSGVSAEQRIFEVALLCNEAHLVEDENGFQVRGDPMEGALLALAGKAGLDAKSIRQQWPRSDEIPFDSGYKYMATLHRDTAHDSADSGGALALVKGAPEAILQRCSRLYNSAAPFEIDTWHAHIDMLARQGNRVLALACKPFTADATLSHDSIASDLQLVALVAIMDPPRDEAISAIEECHQAGIAVKMITGDHVQTAAAIGRMLHLKYPHNALTGSELDQMDDEALSQALQDTDIFARTTPAHKLRLVTLLQAGNRAVAMTGDGVNDAPALKRADIGIAMGKGGTAAAREASEMVLTDDNFATIVKAVHEGRTVYDNLKKAITFLLPVNGGESLAIILALLIGLTLPIMPLQILWVNMVSSIALALALAFEASEDDVMRRPPRAPTEPWLSGFIIWRIGLVSALFTAGIFAVFEWAQWQGYSDGYARTMAVNTLVAMEVWYLFSVRYLRRASFSIPDVKGTPPVLLAVMAVFVLQLLFTYSPWLQALFASEPLSMQHGLLCVAVGVILFAILELEKWLQRRFKP</sequence>
<evidence type="ECO:0000256" key="4">
    <source>
        <dbReference type="ARBA" id="ARBA00022741"/>
    </source>
</evidence>
<keyword evidence="5" id="KW-0067">ATP-binding</keyword>
<comment type="similarity">
    <text evidence="2">Belongs to the cation transport ATPase (P-type) (TC 3.A.3) family. Type IIA subfamily.</text>
</comment>
<dbReference type="PANTHER" id="PTHR43294:SF20">
    <property type="entry name" value="P-TYPE ATPASE"/>
    <property type="match status" value="1"/>
</dbReference>
<feature type="transmembrane region" description="Helical" evidence="9">
    <location>
        <begin position="256"/>
        <end position="274"/>
    </location>
</feature>
<dbReference type="InterPro" id="IPR059000">
    <property type="entry name" value="ATPase_P-type_domA"/>
</dbReference>
<dbReference type="InterPro" id="IPR001757">
    <property type="entry name" value="P_typ_ATPase"/>
</dbReference>
<dbReference type="PRINTS" id="PR00120">
    <property type="entry name" value="HATPASE"/>
</dbReference>
<dbReference type="Pfam" id="PF13246">
    <property type="entry name" value="Cation_ATPase"/>
    <property type="match status" value="1"/>
</dbReference>
<dbReference type="InterPro" id="IPR008250">
    <property type="entry name" value="ATPase_P-typ_transduc_dom_A_sf"/>
</dbReference>
<dbReference type="Pfam" id="PF00690">
    <property type="entry name" value="Cation_ATPase_N"/>
    <property type="match status" value="1"/>
</dbReference>
<dbReference type="InterPro" id="IPR050510">
    <property type="entry name" value="Cation_transp_ATPase_P-type"/>
</dbReference>
<feature type="transmembrane region" description="Helical" evidence="9">
    <location>
        <begin position="871"/>
        <end position="890"/>
    </location>
</feature>
<feature type="transmembrane region" description="Helical" evidence="9">
    <location>
        <begin position="280"/>
        <end position="308"/>
    </location>
</feature>
<dbReference type="NCBIfam" id="TIGR01494">
    <property type="entry name" value="ATPase_P-type"/>
    <property type="match status" value="2"/>
</dbReference>
<evidence type="ECO:0000256" key="9">
    <source>
        <dbReference type="SAM" id="Phobius"/>
    </source>
</evidence>
<dbReference type="InterPro" id="IPR004014">
    <property type="entry name" value="ATPase_P-typ_cation-transptr_N"/>
</dbReference>
<evidence type="ECO:0000256" key="2">
    <source>
        <dbReference type="ARBA" id="ARBA00005675"/>
    </source>
</evidence>
<dbReference type="Gene3D" id="2.70.150.10">
    <property type="entry name" value="Calcium-transporting ATPase, cytoplasmic transduction domain A"/>
    <property type="match status" value="1"/>
</dbReference>
<evidence type="ECO:0000259" key="10">
    <source>
        <dbReference type="SMART" id="SM00831"/>
    </source>
</evidence>
<dbReference type="Pfam" id="PF00689">
    <property type="entry name" value="Cation_ATPase_C"/>
    <property type="match status" value="1"/>
</dbReference>
<comment type="caution">
    <text evidence="11">The sequence shown here is derived from an EMBL/GenBank/DDBJ whole genome shotgun (WGS) entry which is preliminary data.</text>
</comment>
<dbReference type="RefSeq" id="WP_126788009.1">
    <property type="nucleotide sequence ID" value="NZ_PIPN01000001.1"/>
</dbReference>
<protein>
    <submittedName>
        <fullName evidence="11">Carbonate dehydratase</fullName>
    </submittedName>
</protein>
<feature type="transmembrane region" description="Helical" evidence="9">
    <location>
        <begin position="801"/>
        <end position="819"/>
    </location>
</feature>
<evidence type="ECO:0000256" key="7">
    <source>
        <dbReference type="ARBA" id="ARBA00022989"/>
    </source>
</evidence>
<dbReference type="Gene3D" id="3.40.50.1000">
    <property type="entry name" value="HAD superfamily/HAD-like"/>
    <property type="match status" value="1"/>
</dbReference>
<keyword evidence="8 9" id="KW-0472">Membrane</keyword>
<dbReference type="InterPro" id="IPR044492">
    <property type="entry name" value="P_typ_ATPase_HD_dom"/>
</dbReference>
<keyword evidence="4" id="KW-0547">Nucleotide-binding</keyword>
<feature type="transmembrane region" description="Helical" evidence="9">
    <location>
        <begin position="698"/>
        <end position="722"/>
    </location>
</feature>